<dbReference type="Gene3D" id="1.20.120.520">
    <property type="entry name" value="nmb1532 protein domain like"/>
    <property type="match status" value="1"/>
</dbReference>
<organism evidence="2 3">
    <name type="scientific">Persephonella hydrogeniphila</name>
    <dbReference type="NCBI Taxonomy" id="198703"/>
    <lineage>
        <taxon>Bacteria</taxon>
        <taxon>Pseudomonadati</taxon>
        <taxon>Aquificota</taxon>
        <taxon>Aquificia</taxon>
        <taxon>Aquificales</taxon>
        <taxon>Hydrogenothermaceae</taxon>
        <taxon>Persephonella</taxon>
    </lineage>
</organism>
<keyword evidence="3" id="KW-1185">Reference proteome</keyword>
<gene>
    <name evidence="2" type="ORF">SAMN06265182_1845</name>
</gene>
<evidence type="ECO:0000313" key="3">
    <source>
        <dbReference type="Proteomes" id="UP000219036"/>
    </source>
</evidence>
<sequence>MSFEKVKQILNKLTEEHVVLLKKSEELEEKLENQFSDEVLDEVMDFIKKDVAEHARVEEEDLDQALQEAGITDFDIEALNFGHRTLDEIVEHLEYLISLYKKGEKEYRGRDLKKEIIKTAKEFFSTLKDHFTEEEDFFFPDILKYDIERFE</sequence>
<feature type="coiled-coil region" evidence="1">
    <location>
        <begin position="10"/>
        <end position="68"/>
    </location>
</feature>
<name>A0A285NLI6_9AQUI</name>
<evidence type="ECO:0000256" key="1">
    <source>
        <dbReference type="SAM" id="Coils"/>
    </source>
</evidence>
<dbReference type="OrthoDB" id="15327at2"/>
<dbReference type="EMBL" id="OBEI01000010">
    <property type="protein sequence ID" value="SNZ10370.1"/>
    <property type="molecule type" value="Genomic_DNA"/>
</dbReference>
<dbReference type="RefSeq" id="WP_097000996.1">
    <property type="nucleotide sequence ID" value="NZ_OBEI01000010.1"/>
</dbReference>
<reference evidence="3" key="1">
    <citation type="submission" date="2017-09" db="EMBL/GenBank/DDBJ databases">
        <authorList>
            <person name="Varghese N."/>
            <person name="Submissions S."/>
        </authorList>
    </citation>
    <scope>NUCLEOTIDE SEQUENCE [LARGE SCALE GENOMIC DNA]</scope>
    <source>
        <strain evidence="3">DSM 15103</strain>
    </source>
</reference>
<proteinExistence type="predicted"/>
<dbReference type="AlphaFoldDB" id="A0A285NLI6"/>
<protein>
    <submittedName>
        <fullName evidence="2">Hemerythrin HHE cation binding domain-containing protein</fullName>
    </submittedName>
</protein>
<dbReference type="Proteomes" id="UP000219036">
    <property type="component" value="Unassembled WGS sequence"/>
</dbReference>
<keyword evidence="1" id="KW-0175">Coiled coil</keyword>
<evidence type="ECO:0000313" key="2">
    <source>
        <dbReference type="EMBL" id="SNZ10370.1"/>
    </source>
</evidence>
<accession>A0A285NLI6</accession>